<sequence length="93" mass="10287">MDTIVKPSHTLGPGHLEDLLKEFFDASGVSPPPTPWHMPHGLVISDLAEGTRGMLIVIRVIIIGKVSICVGYSEFLCLSRLMMVFQRPWLLSS</sequence>
<proteinExistence type="predicted"/>
<evidence type="ECO:0000256" key="1">
    <source>
        <dbReference type="SAM" id="Phobius"/>
    </source>
</evidence>
<gene>
    <name evidence="2" type="ORF">ARMGADRAFT_111677</name>
</gene>
<keyword evidence="1" id="KW-0472">Membrane</keyword>
<dbReference type="InParanoid" id="A0A2H3E076"/>
<dbReference type="EMBL" id="KZ293655">
    <property type="protein sequence ID" value="PBK93953.1"/>
    <property type="molecule type" value="Genomic_DNA"/>
</dbReference>
<accession>A0A2H3E076</accession>
<evidence type="ECO:0000313" key="2">
    <source>
        <dbReference type="EMBL" id="PBK93953.1"/>
    </source>
</evidence>
<keyword evidence="1" id="KW-0812">Transmembrane</keyword>
<feature type="transmembrane region" description="Helical" evidence="1">
    <location>
        <begin position="56"/>
        <end position="78"/>
    </location>
</feature>
<organism evidence="2 3">
    <name type="scientific">Armillaria gallica</name>
    <name type="common">Bulbous honey fungus</name>
    <name type="synonym">Armillaria bulbosa</name>
    <dbReference type="NCBI Taxonomy" id="47427"/>
    <lineage>
        <taxon>Eukaryota</taxon>
        <taxon>Fungi</taxon>
        <taxon>Dikarya</taxon>
        <taxon>Basidiomycota</taxon>
        <taxon>Agaricomycotina</taxon>
        <taxon>Agaricomycetes</taxon>
        <taxon>Agaricomycetidae</taxon>
        <taxon>Agaricales</taxon>
        <taxon>Marasmiineae</taxon>
        <taxon>Physalacriaceae</taxon>
        <taxon>Armillaria</taxon>
    </lineage>
</organism>
<name>A0A2H3E076_ARMGA</name>
<evidence type="ECO:0000313" key="3">
    <source>
        <dbReference type="Proteomes" id="UP000217790"/>
    </source>
</evidence>
<keyword evidence="1" id="KW-1133">Transmembrane helix</keyword>
<protein>
    <submittedName>
        <fullName evidence="2">Uncharacterized protein</fullName>
    </submittedName>
</protein>
<dbReference type="AlphaFoldDB" id="A0A2H3E076"/>
<keyword evidence="3" id="KW-1185">Reference proteome</keyword>
<dbReference type="Proteomes" id="UP000217790">
    <property type="component" value="Unassembled WGS sequence"/>
</dbReference>
<reference evidence="3" key="1">
    <citation type="journal article" date="2017" name="Nat. Ecol. Evol.">
        <title>Genome expansion and lineage-specific genetic innovations in the forest pathogenic fungi Armillaria.</title>
        <authorList>
            <person name="Sipos G."/>
            <person name="Prasanna A.N."/>
            <person name="Walter M.C."/>
            <person name="O'Connor E."/>
            <person name="Balint B."/>
            <person name="Krizsan K."/>
            <person name="Kiss B."/>
            <person name="Hess J."/>
            <person name="Varga T."/>
            <person name="Slot J."/>
            <person name="Riley R."/>
            <person name="Boka B."/>
            <person name="Rigling D."/>
            <person name="Barry K."/>
            <person name="Lee J."/>
            <person name="Mihaltcheva S."/>
            <person name="LaButti K."/>
            <person name="Lipzen A."/>
            <person name="Waldron R."/>
            <person name="Moloney N.M."/>
            <person name="Sperisen C."/>
            <person name="Kredics L."/>
            <person name="Vagvoelgyi C."/>
            <person name="Patrignani A."/>
            <person name="Fitzpatrick D."/>
            <person name="Nagy I."/>
            <person name="Doyle S."/>
            <person name="Anderson J.B."/>
            <person name="Grigoriev I.V."/>
            <person name="Gueldener U."/>
            <person name="Muensterkoetter M."/>
            <person name="Nagy L.G."/>
        </authorList>
    </citation>
    <scope>NUCLEOTIDE SEQUENCE [LARGE SCALE GENOMIC DNA]</scope>
    <source>
        <strain evidence="3">Ar21-2</strain>
    </source>
</reference>